<dbReference type="PANTHER" id="PTHR21420:SF10">
    <property type="entry name" value="GDP-FUCOSE PROTEIN O-FUCOSYLTRANSFERASE 1"/>
    <property type="match status" value="1"/>
</dbReference>
<evidence type="ECO:0000313" key="6">
    <source>
        <dbReference type="EnsemblMetazoa" id="GAUT020670-PA"/>
    </source>
</evidence>
<dbReference type="Gene3D" id="3.40.50.11340">
    <property type="match status" value="1"/>
</dbReference>
<comment type="subcellular location">
    <subcellularLocation>
        <location evidence="1">Endoplasmic reticulum</location>
    </subcellularLocation>
</comment>
<dbReference type="STRING" id="7395.A0A1A9UZD8"/>
<dbReference type="PANTHER" id="PTHR21420">
    <property type="entry name" value="GDP-FUCOSE PROTEIN O-FUCOSYLTRANSFERASE 1"/>
    <property type="match status" value="1"/>
</dbReference>
<dbReference type="InterPro" id="IPR039922">
    <property type="entry name" value="POFUT1"/>
</dbReference>
<evidence type="ECO:0000256" key="5">
    <source>
        <dbReference type="ARBA" id="ARBA00023180"/>
    </source>
</evidence>
<evidence type="ECO:0000256" key="2">
    <source>
        <dbReference type="ARBA" id="ARBA00004922"/>
    </source>
</evidence>
<proteinExistence type="predicted"/>
<evidence type="ECO:0000256" key="3">
    <source>
        <dbReference type="ARBA" id="ARBA00022676"/>
    </source>
</evidence>
<accession>A0A1A9UZD8</accession>
<evidence type="ECO:0000313" key="7">
    <source>
        <dbReference type="Proteomes" id="UP000078200"/>
    </source>
</evidence>
<protein>
    <submittedName>
        <fullName evidence="6">Uncharacterized protein</fullName>
    </submittedName>
</protein>
<dbReference type="EnsemblMetazoa" id="GAUT020670-RA">
    <property type="protein sequence ID" value="GAUT020670-PA"/>
    <property type="gene ID" value="GAUT020670"/>
</dbReference>
<dbReference type="GO" id="GO:0007219">
    <property type="term" value="P:Notch signaling pathway"/>
    <property type="evidence" value="ECO:0007669"/>
    <property type="project" value="InterPro"/>
</dbReference>
<dbReference type="UniPathway" id="UPA00378"/>
<name>A0A1A9UZD8_GLOAU</name>
<sequence>MISILWFSSAVSSFNSFASSENERQKLQVEKEIFSHRKSKKPLAAQPKEIPKSDNEIKVESIELLSCCCCEMTRIILWLIIKESIEPVSEGNAFGPFCDTFGVSFSNSEFYGPLHFPFSYNNIAYKWNAQYPLQRWPVLAFPVHQDNRHLQKYLKWNRKFEDDGRQRNRFYAVYRCSMNSGFRPIRKTEGSNSNYYAQQIDKEKYAGNDCGIFKQIENRTDSMGTNADRIWQIVKVNLTLTSGVKRKYTAGIINIPKSAGQKYNPKINQENVNQAIDMFIPSSTTAISKHNTAATITAIN</sequence>
<keyword evidence="3" id="KW-0328">Glycosyltransferase</keyword>
<evidence type="ECO:0000256" key="1">
    <source>
        <dbReference type="ARBA" id="ARBA00004240"/>
    </source>
</evidence>
<keyword evidence="3" id="KW-0808">Transferase</keyword>
<dbReference type="Proteomes" id="UP000078200">
    <property type="component" value="Unassembled WGS sequence"/>
</dbReference>
<reference evidence="6" key="1">
    <citation type="submission" date="2020-05" db="UniProtKB">
        <authorList>
            <consortium name="EnsemblMetazoa"/>
        </authorList>
    </citation>
    <scope>IDENTIFICATION</scope>
    <source>
        <strain evidence="6">TTRI</strain>
    </source>
</reference>
<dbReference type="GO" id="GO:0046922">
    <property type="term" value="F:peptide-O-fucosyltransferase activity"/>
    <property type="evidence" value="ECO:0007669"/>
    <property type="project" value="InterPro"/>
</dbReference>
<dbReference type="AlphaFoldDB" id="A0A1A9UZD8"/>
<comment type="pathway">
    <text evidence="2">Protein modification; protein glycosylation.</text>
</comment>
<evidence type="ECO:0000256" key="4">
    <source>
        <dbReference type="ARBA" id="ARBA00022824"/>
    </source>
</evidence>
<keyword evidence="4" id="KW-0256">Endoplasmic reticulum</keyword>
<dbReference type="VEuPathDB" id="VectorBase:GAUT020670"/>
<keyword evidence="5" id="KW-0325">Glycoprotein</keyword>
<organism evidence="6 7">
    <name type="scientific">Glossina austeni</name>
    <name type="common">Savannah tsetse fly</name>
    <dbReference type="NCBI Taxonomy" id="7395"/>
    <lineage>
        <taxon>Eukaryota</taxon>
        <taxon>Metazoa</taxon>
        <taxon>Ecdysozoa</taxon>
        <taxon>Arthropoda</taxon>
        <taxon>Hexapoda</taxon>
        <taxon>Insecta</taxon>
        <taxon>Pterygota</taxon>
        <taxon>Neoptera</taxon>
        <taxon>Endopterygota</taxon>
        <taxon>Diptera</taxon>
        <taxon>Brachycera</taxon>
        <taxon>Muscomorpha</taxon>
        <taxon>Hippoboscoidea</taxon>
        <taxon>Glossinidae</taxon>
        <taxon>Glossina</taxon>
    </lineage>
</organism>
<dbReference type="GO" id="GO:0005783">
    <property type="term" value="C:endoplasmic reticulum"/>
    <property type="evidence" value="ECO:0007669"/>
    <property type="project" value="UniProtKB-SubCell"/>
</dbReference>
<keyword evidence="7" id="KW-1185">Reference proteome</keyword>